<evidence type="ECO:0000313" key="3">
    <source>
        <dbReference type="Proteomes" id="UP000276133"/>
    </source>
</evidence>
<evidence type="ECO:0000313" key="2">
    <source>
        <dbReference type="EMBL" id="RNA17821.1"/>
    </source>
</evidence>
<sequence>MLKFQRKSLGKQKKPSEQTKNFNREYKQTNIESINLELCKENCEKQMTFFERNMIMDTLKLILALLTKVDIFIEEN</sequence>
<feature type="region of interest" description="Disordered" evidence="1">
    <location>
        <begin position="1"/>
        <end position="24"/>
    </location>
</feature>
<evidence type="ECO:0000256" key="1">
    <source>
        <dbReference type="SAM" id="MobiDB-lite"/>
    </source>
</evidence>
<feature type="compositionally biased region" description="Basic and acidic residues" evidence="1">
    <location>
        <begin position="14"/>
        <end position="24"/>
    </location>
</feature>
<gene>
    <name evidence="2" type="ORF">BpHYR1_039514</name>
</gene>
<proteinExistence type="predicted"/>
<feature type="compositionally biased region" description="Basic residues" evidence="1">
    <location>
        <begin position="1"/>
        <end position="13"/>
    </location>
</feature>
<comment type="caution">
    <text evidence="2">The sequence shown here is derived from an EMBL/GenBank/DDBJ whole genome shotgun (WGS) entry which is preliminary data.</text>
</comment>
<dbReference type="EMBL" id="REGN01004367">
    <property type="protein sequence ID" value="RNA17821.1"/>
    <property type="molecule type" value="Genomic_DNA"/>
</dbReference>
<protein>
    <submittedName>
        <fullName evidence="2">Uncharacterized protein</fullName>
    </submittedName>
</protein>
<accession>A0A3M7R375</accession>
<dbReference type="AlphaFoldDB" id="A0A3M7R375"/>
<keyword evidence="3" id="KW-1185">Reference proteome</keyword>
<name>A0A3M7R375_BRAPC</name>
<dbReference type="Proteomes" id="UP000276133">
    <property type="component" value="Unassembled WGS sequence"/>
</dbReference>
<organism evidence="2 3">
    <name type="scientific">Brachionus plicatilis</name>
    <name type="common">Marine rotifer</name>
    <name type="synonym">Brachionus muelleri</name>
    <dbReference type="NCBI Taxonomy" id="10195"/>
    <lineage>
        <taxon>Eukaryota</taxon>
        <taxon>Metazoa</taxon>
        <taxon>Spiralia</taxon>
        <taxon>Gnathifera</taxon>
        <taxon>Rotifera</taxon>
        <taxon>Eurotatoria</taxon>
        <taxon>Monogononta</taxon>
        <taxon>Pseudotrocha</taxon>
        <taxon>Ploima</taxon>
        <taxon>Brachionidae</taxon>
        <taxon>Brachionus</taxon>
    </lineage>
</organism>
<reference evidence="2 3" key="1">
    <citation type="journal article" date="2018" name="Sci. Rep.">
        <title>Genomic signatures of local adaptation to the degree of environmental predictability in rotifers.</title>
        <authorList>
            <person name="Franch-Gras L."/>
            <person name="Hahn C."/>
            <person name="Garcia-Roger E.M."/>
            <person name="Carmona M.J."/>
            <person name="Serra M."/>
            <person name="Gomez A."/>
        </authorList>
    </citation>
    <scope>NUCLEOTIDE SEQUENCE [LARGE SCALE GENOMIC DNA]</scope>
    <source>
        <strain evidence="2">HYR1</strain>
    </source>
</reference>